<dbReference type="OMA" id="LYHYYAK"/>
<dbReference type="STRING" id="7222.B4JAS6"/>
<dbReference type="InterPro" id="IPR050745">
    <property type="entry name" value="Multifunctional_regulatory"/>
</dbReference>
<feature type="repeat" description="ANK" evidence="3">
    <location>
        <begin position="158"/>
        <end position="190"/>
    </location>
</feature>
<dbReference type="SUPFAM" id="SSF48403">
    <property type="entry name" value="Ankyrin repeat"/>
    <property type="match status" value="2"/>
</dbReference>
<dbReference type="Pfam" id="PF12796">
    <property type="entry name" value="Ank_2"/>
    <property type="match status" value="2"/>
</dbReference>
<dbReference type="HOGENOM" id="CLU_531312_0_0_1"/>
<dbReference type="PROSITE" id="PS50088">
    <property type="entry name" value="ANK_REPEAT"/>
    <property type="match status" value="4"/>
</dbReference>
<dbReference type="PANTHER" id="PTHR24189:SF50">
    <property type="entry name" value="ANKYRIN REPEAT AND SOCS BOX PROTEIN 2"/>
    <property type="match status" value="1"/>
</dbReference>
<dbReference type="OrthoDB" id="366390at2759"/>
<evidence type="ECO:0000256" key="2">
    <source>
        <dbReference type="ARBA" id="ARBA00023043"/>
    </source>
</evidence>
<protein>
    <submittedName>
        <fullName evidence="4">GH10270</fullName>
    </submittedName>
</protein>
<dbReference type="eggNOG" id="KOG0504">
    <property type="taxonomic scope" value="Eukaryota"/>
</dbReference>
<dbReference type="SMR" id="B4JAS6"/>
<dbReference type="InParanoid" id="B4JAS6"/>
<evidence type="ECO:0000256" key="1">
    <source>
        <dbReference type="ARBA" id="ARBA00022737"/>
    </source>
</evidence>
<evidence type="ECO:0000313" key="5">
    <source>
        <dbReference type="Proteomes" id="UP000001070"/>
    </source>
</evidence>
<proteinExistence type="predicted"/>
<dbReference type="PhylomeDB" id="B4JAS6"/>
<dbReference type="InterPro" id="IPR036770">
    <property type="entry name" value="Ankyrin_rpt-contain_sf"/>
</dbReference>
<dbReference type="Proteomes" id="UP000001070">
    <property type="component" value="Unassembled WGS sequence"/>
</dbReference>
<keyword evidence="1" id="KW-0677">Repeat</keyword>
<dbReference type="AlphaFoldDB" id="B4JAS6"/>
<dbReference type="EMBL" id="CH916368">
    <property type="protein sequence ID" value="EDW03884.1"/>
    <property type="molecule type" value="Genomic_DNA"/>
</dbReference>
<dbReference type="InterPro" id="IPR002110">
    <property type="entry name" value="Ankyrin_rpt"/>
</dbReference>
<feature type="repeat" description="ANK" evidence="3">
    <location>
        <begin position="289"/>
        <end position="314"/>
    </location>
</feature>
<organism evidence="5">
    <name type="scientific">Drosophila grimshawi</name>
    <name type="common">Hawaiian fruit fly</name>
    <name type="synonym">Idiomyia grimshawi</name>
    <dbReference type="NCBI Taxonomy" id="7222"/>
    <lineage>
        <taxon>Eukaryota</taxon>
        <taxon>Metazoa</taxon>
        <taxon>Ecdysozoa</taxon>
        <taxon>Arthropoda</taxon>
        <taxon>Hexapoda</taxon>
        <taxon>Insecta</taxon>
        <taxon>Pterygota</taxon>
        <taxon>Neoptera</taxon>
        <taxon>Endopterygota</taxon>
        <taxon>Diptera</taxon>
        <taxon>Brachycera</taxon>
        <taxon>Muscomorpha</taxon>
        <taxon>Ephydroidea</taxon>
        <taxon>Drosophilidae</taxon>
        <taxon>Drosophila</taxon>
        <taxon>Hawaiian Drosophila</taxon>
    </lineage>
</organism>
<dbReference type="PROSITE" id="PS50297">
    <property type="entry name" value="ANK_REP_REGION"/>
    <property type="match status" value="4"/>
</dbReference>
<feature type="repeat" description="ANK" evidence="3">
    <location>
        <begin position="256"/>
        <end position="288"/>
    </location>
</feature>
<dbReference type="FunCoup" id="B4JAS6">
    <property type="interactions" value="25"/>
</dbReference>
<name>B4JAS6_DROGR</name>
<dbReference type="SMART" id="SM00248">
    <property type="entry name" value="ANK"/>
    <property type="match status" value="8"/>
</dbReference>
<dbReference type="KEGG" id="dgr:6562303"/>
<reference evidence="4 5" key="1">
    <citation type="journal article" date="2007" name="Nature">
        <title>Evolution of genes and genomes on the Drosophila phylogeny.</title>
        <authorList>
            <consortium name="Drosophila 12 Genomes Consortium"/>
            <person name="Clark A.G."/>
            <person name="Eisen M.B."/>
            <person name="Smith D.R."/>
            <person name="Bergman C.M."/>
            <person name="Oliver B."/>
            <person name="Markow T.A."/>
            <person name="Kaufman T.C."/>
            <person name="Kellis M."/>
            <person name="Gelbart W."/>
            <person name="Iyer V.N."/>
            <person name="Pollard D.A."/>
            <person name="Sackton T.B."/>
            <person name="Larracuente A.M."/>
            <person name="Singh N.D."/>
            <person name="Abad J.P."/>
            <person name="Abt D.N."/>
            <person name="Adryan B."/>
            <person name="Aguade M."/>
            <person name="Akashi H."/>
            <person name="Anderson W.W."/>
            <person name="Aquadro C.F."/>
            <person name="Ardell D.H."/>
            <person name="Arguello R."/>
            <person name="Artieri C.G."/>
            <person name="Barbash D.A."/>
            <person name="Barker D."/>
            <person name="Barsanti P."/>
            <person name="Batterham P."/>
            <person name="Batzoglou S."/>
            <person name="Begun D."/>
            <person name="Bhutkar A."/>
            <person name="Blanco E."/>
            <person name="Bosak S.A."/>
            <person name="Bradley R.K."/>
            <person name="Brand A.D."/>
            <person name="Brent M.R."/>
            <person name="Brooks A.N."/>
            <person name="Brown R.H."/>
            <person name="Butlin R.K."/>
            <person name="Caggese C."/>
            <person name="Calvi B.R."/>
            <person name="Bernardo de Carvalho A."/>
            <person name="Caspi A."/>
            <person name="Castrezana S."/>
            <person name="Celniker S.E."/>
            <person name="Chang J.L."/>
            <person name="Chapple C."/>
            <person name="Chatterji S."/>
            <person name="Chinwalla A."/>
            <person name="Civetta A."/>
            <person name="Clifton S.W."/>
            <person name="Comeron J.M."/>
            <person name="Costello J.C."/>
            <person name="Coyne J.A."/>
            <person name="Daub J."/>
            <person name="David R.G."/>
            <person name="Delcher A.L."/>
            <person name="Delehaunty K."/>
            <person name="Do C.B."/>
            <person name="Ebling H."/>
            <person name="Edwards K."/>
            <person name="Eickbush T."/>
            <person name="Evans J.D."/>
            <person name="Filipski A."/>
            <person name="Findeiss S."/>
            <person name="Freyhult E."/>
            <person name="Fulton L."/>
            <person name="Fulton R."/>
            <person name="Garcia A.C."/>
            <person name="Gardiner A."/>
            <person name="Garfield D.A."/>
            <person name="Garvin B.E."/>
            <person name="Gibson G."/>
            <person name="Gilbert D."/>
            <person name="Gnerre S."/>
            <person name="Godfrey J."/>
            <person name="Good R."/>
            <person name="Gotea V."/>
            <person name="Gravely B."/>
            <person name="Greenberg A.J."/>
            <person name="Griffiths-Jones S."/>
            <person name="Gross S."/>
            <person name="Guigo R."/>
            <person name="Gustafson E.A."/>
            <person name="Haerty W."/>
            <person name="Hahn M.W."/>
            <person name="Halligan D.L."/>
            <person name="Halpern A.L."/>
            <person name="Halter G.M."/>
            <person name="Han M.V."/>
            <person name="Heger A."/>
            <person name="Hillier L."/>
            <person name="Hinrichs A.S."/>
            <person name="Holmes I."/>
            <person name="Hoskins R.A."/>
            <person name="Hubisz M.J."/>
            <person name="Hultmark D."/>
            <person name="Huntley M.A."/>
            <person name="Jaffe D.B."/>
            <person name="Jagadeeshan S."/>
            <person name="Jeck W.R."/>
            <person name="Johnson J."/>
            <person name="Jones C.D."/>
            <person name="Jordan W.C."/>
            <person name="Karpen G.H."/>
            <person name="Kataoka E."/>
            <person name="Keightley P.D."/>
            <person name="Kheradpour P."/>
            <person name="Kirkness E.F."/>
            <person name="Koerich L.B."/>
            <person name="Kristiansen K."/>
            <person name="Kudrna D."/>
            <person name="Kulathinal R.J."/>
            <person name="Kumar S."/>
            <person name="Kwok R."/>
            <person name="Lander E."/>
            <person name="Langley C.H."/>
            <person name="Lapoint R."/>
            <person name="Lazzaro B.P."/>
            <person name="Lee S.J."/>
            <person name="Levesque L."/>
            <person name="Li R."/>
            <person name="Lin C.F."/>
            <person name="Lin M.F."/>
            <person name="Lindblad-Toh K."/>
            <person name="Llopart A."/>
            <person name="Long M."/>
            <person name="Low L."/>
            <person name="Lozovsky E."/>
            <person name="Lu J."/>
            <person name="Luo M."/>
            <person name="Machado C.A."/>
            <person name="Makalowski W."/>
            <person name="Marzo M."/>
            <person name="Matsuda M."/>
            <person name="Matzkin L."/>
            <person name="McAllister B."/>
            <person name="McBride C.S."/>
            <person name="McKernan B."/>
            <person name="McKernan K."/>
            <person name="Mendez-Lago M."/>
            <person name="Minx P."/>
            <person name="Mollenhauer M.U."/>
            <person name="Montooth K."/>
            <person name="Mount S.M."/>
            <person name="Mu X."/>
            <person name="Myers E."/>
            <person name="Negre B."/>
            <person name="Newfeld S."/>
            <person name="Nielsen R."/>
            <person name="Noor M.A."/>
            <person name="O'Grady P."/>
            <person name="Pachter L."/>
            <person name="Papaceit M."/>
            <person name="Parisi M.J."/>
            <person name="Parisi M."/>
            <person name="Parts L."/>
            <person name="Pedersen J.S."/>
            <person name="Pesole G."/>
            <person name="Phillippy A.M."/>
            <person name="Ponting C.P."/>
            <person name="Pop M."/>
            <person name="Porcelli D."/>
            <person name="Powell J.R."/>
            <person name="Prohaska S."/>
            <person name="Pruitt K."/>
            <person name="Puig M."/>
            <person name="Quesneville H."/>
            <person name="Ram K.R."/>
            <person name="Rand D."/>
            <person name="Rasmussen M.D."/>
            <person name="Reed L.K."/>
            <person name="Reenan R."/>
            <person name="Reily A."/>
            <person name="Remington K.A."/>
            <person name="Rieger T.T."/>
            <person name="Ritchie M.G."/>
            <person name="Robin C."/>
            <person name="Rogers Y.H."/>
            <person name="Rohde C."/>
            <person name="Rozas J."/>
            <person name="Rubenfield M.J."/>
            <person name="Ruiz A."/>
            <person name="Russo S."/>
            <person name="Salzberg S.L."/>
            <person name="Sanchez-Gracia A."/>
            <person name="Saranga D.J."/>
            <person name="Sato H."/>
            <person name="Schaeffer S.W."/>
            <person name="Schatz M.C."/>
            <person name="Schlenke T."/>
            <person name="Schwartz R."/>
            <person name="Segarra C."/>
            <person name="Singh R.S."/>
            <person name="Sirot L."/>
            <person name="Sirota M."/>
            <person name="Sisneros N.B."/>
            <person name="Smith C.D."/>
            <person name="Smith T.F."/>
            <person name="Spieth J."/>
            <person name="Stage D.E."/>
            <person name="Stark A."/>
            <person name="Stephan W."/>
            <person name="Strausberg R.L."/>
            <person name="Strempel S."/>
            <person name="Sturgill D."/>
            <person name="Sutton G."/>
            <person name="Sutton G.G."/>
            <person name="Tao W."/>
            <person name="Teichmann S."/>
            <person name="Tobari Y.N."/>
            <person name="Tomimura Y."/>
            <person name="Tsolas J.M."/>
            <person name="Valente V.L."/>
            <person name="Venter E."/>
            <person name="Venter J.C."/>
            <person name="Vicario S."/>
            <person name="Vieira F.G."/>
            <person name="Vilella A.J."/>
            <person name="Villasante A."/>
            <person name="Walenz B."/>
            <person name="Wang J."/>
            <person name="Wasserman M."/>
            <person name="Watts T."/>
            <person name="Wilson D."/>
            <person name="Wilson R.K."/>
            <person name="Wing R.A."/>
            <person name="Wolfner M.F."/>
            <person name="Wong A."/>
            <person name="Wong G.K."/>
            <person name="Wu C.I."/>
            <person name="Wu G."/>
            <person name="Yamamoto D."/>
            <person name="Yang H.P."/>
            <person name="Yang S.P."/>
            <person name="Yorke J.A."/>
            <person name="Yoshida K."/>
            <person name="Zdobnov E."/>
            <person name="Zhang P."/>
            <person name="Zhang Y."/>
            <person name="Zimin A.V."/>
            <person name="Baldwin J."/>
            <person name="Abdouelleil A."/>
            <person name="Abdulkadir J."/>
            <person name="Abebe A."/>
            <person name="Abera B."/>
            <person name="Abreu J."/>
            <person name="Acer S.C."/>
            <person name="Aftuck L."/>
            <person name="Alexander A."/>
            <person name="An P."/>
            <person name="Anderson E."/>
            <person name="Anderson S."/>
            <person name="Arachi H."/>
            <person name="Azer M."/>
            <person name="Bachantsang P."/>
            <person name="Barry A."/>
            <person name="Bayul T."/>
            <person name="Berlin A."/>
            <person name="Bessette D."/>
            <person name="Bloom T."/>
            <person name="Blye J."/>
            <person name="Boguslavskiy L."/>
            <person name="Bonnet C."/>
            <person name="Boukhgalter B."/>
            <person name="Bourzgui I."/>
            <person name="Brown A."/>
            <person name="Cahill P."/>
            <person name="Channer S."/>
            <person name="Cheshatsang Y."/>
            <person name="Chuda L."/>
            <person name="Citroen M."/>
            <person name="Collymore A."/>
            <person name="Cooke P."/>
            <person name="Costello M."/>
            <person name="D'Aco K."/>
            <person name="Daza R."/>
            <person name="De Haan G."/>
            <person name="DeGray S."/>
            <person name="DeMaso C."/>
            <person name="Dhargay N."/>
            <person name="Dooley K."/>
            <person name="Dooley E."/>
            <person name="Doricent M."/>
            <person name="Dorje P."/>
            <person name="Dorjee K."/>
            <person name="Dupes A."/>
            <person name="Elong R."/>
            <person name="Falk J."/>
            <person name="Farina A."/>
            <person name="Faro S."/>
            <person name="Ferguson D."/>
            <person name="Fisher S."/>
            <person name="Foley C.D."/>
            <person name="Franke A."/>
            <person name="Friedrich D."/>
            <person name="Gadbois L."/>
            <person name="Gearin G."/>
            <person name="Gearin C.R."/>
            <person name="Giannoukos G."/>
            <person name="Goode T."/>
            <person name="Graham J."/>
            <person name="Grandbois E."/>
            <person name="Grewal S."/>
            <person name="Gyaltsen K."/>
            <person name="Hafez N."/>
            <person name="Hagos B."/>
            <person name="Hall J."/>
            <person name="Henson C."/>
            <person name="Hollinger A."/>
            <person name="Honan T."/>
            <person name="Huard M.D."/>
            <person name="Hughes L."/>
            <person name="Hurhula B."/>
            <person name="Husby M.E."/>
            <person name="Kamat A."/>
            <person name="Kanga B."/>
            <person name="Kashin S."/>
            <person name="Khazanovich D."/>
            <person name="Kisner P."/>
            <person name="Lance K."/>
            <person name="Lara M."/>
            <person name="Lee W."/>
            <person name="Lennon N."/>
            <person name="Letendre F."/>
            <person name="LeVine R."/>
            <person name="Lipovsky A."/>
            <person name="Liu X."/>
            <person name="Liu J."/>
            <person name="Liu S."/>
            <person name="Lokyitsang T."/>
            <person name="Lokyitsang Y."/>
            <person name="Lubonja R."/>
            <person name="Lui A."/>
            <person name="MacDonald P."/>
            <person name="Magnisalis V."/>
            <person name="Maru K."/>
            <person name="Matthews C."/>
            <person name="McCusker W."/>
            <person name="McDonough S."/>
            <person name="Mehta T."/>
            <person name="Meldrim J."/>
            <person name="Meneus L."/>
            <person name="Mihai O."/>
            <person name="Mihalev A."/>
            <person name="Mihova T."/>
            <person name="Mittelman R."/>
            <person name="Mlenga V."/>
            <person name="Montmayeur A."/>
            <person name="Mulrain L."/>
            <person name="Navidi A."/>
            <person name="Naylor J."/>
            <person name="Negash T."/>
            <person name="Nguyen T."/>
            <person name="Nguyen N."/>
            <person name="Nicol R."/>
            <person name="Norbu C."/>
            <person name="Norbu N."/>
            <person name="Novod N."/>
            <person name="O'Neill B."/>
            <person name="Osman S."/>
            <person name="Markiewicz E."/>
            <person name="Oyono O.L."/>
            <person name="Patti C."/>
            <person name="Phunkhang P."/>
            <person name="Pierre F."/>
            <person name="Priest M."/>
            <person name="Raghuraman S."/>
            <person name="Rege F."/>
            <person name="Reyes R."/>
            <person name="Rise C."/>
            <person name="Rogov P."/>
            <person name="Ross K."/>
            <person name="Ryan E."/>
            <person name="Settipalli S."/>
            <person name="Shea T."/>
            <person name="Sherpa N."/>
            <person name="Shi L."/>
            <person name="Shih D."/>
            <person name="Sparrow T."/>
            <person name="Spaulding J."/>
            <person name="Stalker J."/>
            <person name="Stange-Thomann N."/>
            <person name="Stavropoulos S."/>
            <person name="Stone C."/>
            <person name="Strader C."/>
            <person name="Tesfaye S."/>
            <person name="Thomson T."/>
            <person name="Thoulutsang Y."/>
            <person name="Thoulutsang D."/>
            <person name="Topham K."/>
            <person name="Topping I."/>
            <person name="Tsamla T."/>
            <person name="Vassiliev H."/>
            <person name="Vo A."/>
            <person name="Wangchuk T."/>
            <person name="Wangdi T."/>
            <person name="Weiand M."/>
            <person name="Wilkinson J."/>
            <person name="Wilson A."/>
            <person name="Yadav S."/>
            <person name="Young G."/>
            <person name="Yu Q."/>
            <person name="Zembek L."/>
            <person name="Zhong D."/>
            <person name="Zimmer A."/>
            <person name="Zwirko Z."/>
            <person name="Jaffe D.B."/>
            <person name="Alvarez P."/>
            <person name="Brockman W."/>
            <person name="Butler J."/>
            <person name="Chin C."/>
            <person name="Gnerre S."/>
            <person name="Grabherr M."/>
            <person name="Kleber M."/>
            <person name="Mauceli E."/>
            <person name="MacCallum I."/>
        </authorList>
    </citation>
    <scope>NUCLEOTIDE SEQUENCE [LARGE SCALE GENOMIC DNA]</scope>
    <source>
        <strain evidence="5">Tucson 15287-2541.00</strain>
    </source>
</reference>
<accession>B4JAS6</accession>
<sequence>MLSYDLNERLLSAVHSGDFGQALNCIIDGAQATYVSSTCGRTAVGTAALLGDAELLELLVQSCEEPQLNIFPQSAHTDNLEIESTPEGMEKLEWVDEFEGESWSEGEGGGGGGGGGTGLGDDSQLYHYYAKTFENTGEFLTQCCLNCRQQDPHLYDSDLATPLHYAAAWGHAECVRVLLKHQAPINVVNSEGYTPLHVGAGYVEVTRQLIQHGALVNSRTLSDGKTALHLAIENRSSEAAHLLLQTNININETDDEGETPLMTAIVCGLQELARELIERGARINLQDKDGSTALSFAALGRHRELAKLLLERGARRLPSHHLLHQCMGPDQADRDMVELLLQHGDNLSLRDCENLTPIMLAIHQQLPEMLEFLLDQAVEQRRLGLYTDAHDEGLLLFAVQQIEDVDQFRAILRVLLAKLASARRDLYCFKAPTFVCGFVYSETPLARAIGLQRLDIAQLLLREGCNLSQICGEYVVEELCNHCSSRSLAFAKLLKHIGFRFPPPTDTSDELKITDPARWAFDQDMRQLSTEPRTLQSLSRQVIRQQLLKALQMNTKLHVKYSPTAQSSTIARIVEEQLCMPSTLKKYVSDFAEMPMLSGTKLTGRIVRSVDSWD</sequence>
<dbReference type="Gene3D" id="1.25.40.20">
    <property type="entry name" value="Ankyrin repeat-containing domain"/>
    <property type="match status" value="3"/>
</dbReference>
<feature type="repeat" description="ANK" evidence="3">
    <location>
        <begin position="223"/>
        <end position="255"/>
    </location>
</feature>
<evidence type="ECO:0000313" key="4">
    <source>
        <dbReference type="EMBL" id="EDW03884.1"/>
    </source>
</evidence>
<keyword evidence="5" id="KW-1185">Reference proteome</keyword>
<gene>
    <name evidence="4" type="primary">Dgri\GH10270</name>
    <name evidence="4" type="ORF">Dgri_GH10270</name>
</gene>
<keyword evidence="2 3" id="KW-0040">ANK repeat</keyword>
<evidence type="ECO:0000256" key="3">
    <source>
        <dbReference type="PROSITE-ProRule" id="PRU00023"/>
    </source>
</evidence>
<dbReference type="PANTHER" id="PTHR24189">
    <property type="entry name" value="MYOTROPHIN"/>
    <property type="match status" value="1"/>
</dbReference>